<feature type="transmembrane region" description="Helical" evidence="8">
    <location>
        <begin position="381"/>
        <end position="404"/>
    </location>
</feature>
<dbReference type="SUPFAM" id="SSF103473">
    <property type="entry name" value="MFS general substrate transporter"/>
    <property type="match status" value="1"/>
</dbReference>
<evidence type="ECO:0000313" key="10">
    <source>
        <dbReference type="EMBL" id="TNH29637.1"/>
    </source>
</evidence>
<dbReference type="InterPro" id="IPR011701">
    <property type="entry name" value="MFS"/>
</dbReference>
<evidence type="ECO:0000259" key="9">
    <source>
        <dbReference type="PROSITE" id="PS50850"/>
    </source>
</evidence>
<dbReference type="AlphaFoldDB" id="A0A5C4QUV3"/>
<feature type="transmembrane region" description="Helical" evidence="8">
    <location>
        <begin position="205"/>
        <end position="229"/>
    </location>
</feature>
<comment type="subcellular location">
    <subcellularLocation>
        <location evidence="1">Cell membrane</location>
        <topology evidence="1">Multi-pass membrane protein</topology>
    </subcellularLocation>
</comment>
<feature type="transmembrane region" description="Helical" evidence="8">
    <location>
        <begin position="178"/>
        <end position="199"/>
    </location>
</feature>
<dbReference type="InterPro" id="IPR036259">
    <property type="entry name" value="MFS_trans_sf"/>
</dbReference>
<dbReference type="InterPro" id="IPR050171">
    <property type="entry name" value="MFS_Transporters"/>
</dbReference>
<evidence type="ECO:0000256" key="8">
    <source>
        <dbReference type="SAM" id="Phobius"/>
    </source>
</evidence>
<keyword evidence="5 8" id="KW-1133">Transmembrane helix</keyword>
<keyword evidence="4 8" id="KW-0812">Transmembrane</keyword>
<dbReference type="Gene3D" id="1.20.1250.20">
    <property type="entry name" value="MFS general substrate transporter like domains"/>
    <property type="match status" value="1"/>
</dbReference>
<keyword evidence="2" id="KW-0813">Transport</keyword>
<evidence type="ECO:0000256" key="7">
    <source>
        <dbReference type="SAM" id="MobiDB-lite"/>
    </source>
</evidence>
<feature type="domain" description="Major facilitator superfamily (MFS) profile" evidence="9">
    <location>
        <begin position="47"/>
        <end position="435"/>
    </location>
</feature>
<dbReference type="GO" id="GO:0005886">
    <property type="term" value="C:plasma membrane"/>
    <property type="evidence" value="ECO:0007669"/>
    <property type="project" value="UniProtKB-SubCell"/>
</dbReference>
<evidence type="ECO:0000256" key="1">
    <source>
        <dbReference type="ARBA" id="ARBA00004651"/>
    </source>
</evidence>
<feature type="transmembrane region" description="Helical" evidence="8">
    <location>
        <begin position="126"/>
        <end position="148"/>
    </location>
</feature>
<evidence type="ECO:0000256" key="6">
    <source>
        <dbReference type="ARBA" id="ARBA00023136"/>
    </source>
</evidence>
<accession>A0A5C4QUV3</accession>
<organism evidence="10 11">
    <name type="scientific">Micromonospora orduensis</name>
    <dbReference type="NCBI Taxonomy" id="1420891"/>
    <lineage>
        <taxon>Bacteria</taxon>
        <taxon>Bacillati</taxon>
        <taxon>Actinomycetota</taxon>
        <taxon>Actinomycetes</taxon>
        <taxon>Micromonosporales</taxon>
        <taxon>Micromonosporaceae</taxon>
        <taxon>Micromonospora</taxon>
    </lineage>
</organism>
<dbReference type="OrthoDB" id="3865324at2"/>
<feature type="transmembrane region" description="Helical" evidence="8">
    <location>
        <begin position="51"/>
        <end position="73"/>
    </location>
</feature>
<evidence type="ECO:0000313" key="11">
    <source>
        <dbReference type="Proteomes" id="UP000306145"/>
    </source>
</evidence>
<feature type="transmembrane region" description="Helical" evidence="8">
    <location>
        <begin position="85"/>
        <end position="106"/>
    </location>
</feature>
<keyword evidence="11" id="KW-1185">Reference proteome</keyword>
<evidence type="ECO:0000256" key="3">
    <source>
        <dbReference type="ARBA" id="ARBA00022475"/>
    </source>
</evidence>
<reference evidence="10 11" key="1">
    <citation type="submission" date="2019-06" db="EMBL/GenBank/DDBJ databases">
        <title>Micromonospora ordensis sp. nov., isolated from deep marine sediment.</title>
        <authorList>
            <person name="Veyisoglu A."/>
            <person name="Carro L."/>
            <person name="Klenk H.-P."/>
            <person name="Sahin N."/>
        </authorList>
    </citation>
    <scope>NUCLEOTIDE SEQUENCE [LARGE SCALE GENOMIC DNA]</scope>
    <source>
        <strain evidence="10 11">S2509</strain>
    </source>
</reference>
<name>A0A5C4QUV3_9ACTN</name>
<proteinExistence type="predicted"/>
<dbReference type="PANTHER" id="PTHR23517">
    <property type="entry name" value="RESISTANCE PROTEIN MDTM, PUTATIVE-RELATED-RELATED"/>
    <property type="match status" value="1"/>
</dbReference>
<evidence type="ECO:0000256" key="4">
    <source>
        <dbReference type="ARBA" id="ARBA00022692"/>
    </source>
</evidence>
<feature type="region of interest" description="Disordered" evidence="7">
    <location>
        <begin position="1"/>
        <end position="28"/>
    </location>
</feature>
<keyword evidence="3" id="KW-1003">Cell membrane</keyword>
<dbReference type="PROSITE" id="PS50850">
    <property type="entry name" value="MFS"/>
    <property type="match status" value="1"/>
</dbReference>
<dbReference type="Proteomes" id="UP000306145">
    <property type="component" value="Unassembled WGS sequence"/>
</dbReference>
<sequence>MTAPGPAPHSTNDAENVAVSAQGRPQPDASAGARFARLTRVFPSTAAGNQLVFVALIDSFGTGIFLSGSVIFLTRVAGLTAAQIGLGLSAAGIVGLISTVPIGVVADRIGTRKVLVALQIWRAAWFVAYAYTGSFPFFLVVACMLAMAEKATGPLNQAVIAAAVGDNDRVRTMALVRVVRNVGFSLGALAGTTLVALGSNAGFRGIILTNAASFLLAGILLARIPLLNATASARRAGPWHSLASLRDGRYLTLTALNGIVVMHMTLLSVGIPLWIIMHTSAPPPMTGVIILVNTVLVILLQVRVSRGCDDIVVASSRMRWAAGALAGCCLLLGLSSGTTSIVATSLIVAAVILLTGAEMWQAAGSWGISFELAPPDRRGEYLSVFSLGTTLQSIVGPVLLTTLVVPHATVGWLGLGALFLVTGLILPAVAAPRRQPA</sequence>
<feature type="transmembrane region" description="Helical" evidence="8">
    <location>
        <begin position="341"/>
        <end position="360"/>
    </location>
</feature>
<feature type="transmembrane region" description="Helical" evidence="8">
    <location>
        <begin position="410"/>
        <end position="431"/>
    </location>
</feature>
<feature type="transmembrane region" description="Helical" evidence="8">
    <location>
        <begin position="250"/>
        <end position="275"/>
    </location>
</feature>
<protein>
    <submittedName>
        <fullName evidence="10">MFS transporter</fullName>
    </submittedName>
</protein>
<dbReference type="GO" id="GO:0022857">
    <property type="term" value="F:transmembrane transporter activity"/>
    <property type="evidence" value="ECO:0007669"/>
    <property type="project" value="InterPro"/>
</dbReference>
<feature type="transmembrane region" description="Helical" evidence="8">
    <location>
        <begin position="287"/>
        <end position="305"/>
    </location>
</feature>
<evidence type="ECO:0000256" key="5">
    <source>
        <dbReference type="ARBA" id="ARBA00022989"/>
    </source>
</evidence>
<gene>
    <name evidence="10" type="ORF">FHG89_11560</name>
</gene>
<keyword evidence="6 8" id="KW-0472">Membrane</keyword>
<dbReference type="Pfam" id="PF07690">
    <property type="entry name" value="MFS_1"/>
    <property type="match status" value="1"/>
</dbReference>
<dbReference type="RefSeq" id="WP_139584377.1">
    <property type="nucleotide sequence ID" value="NZ_VDFY01000138.1"/>
</dbReference>
<dbReference type="EMBL" id="VDFY01000138">
    <property type="protein sequence ID" value="TNH29637.1"/>
    <property type="molecule type" value="Genomic_DNA"/>
</dbReference>
<evidence type="ECO:0000256" key="2">
    <source>
        <dbReference type="ARBA" id="ARBA00022448"/>
    </source>
</evidence>
<dbReference type="PANTHER" id="PTHR23517:SF2">
    <property type="entry name" value="MULTIDRUG RESISTANCE PROTEIN MDTH"/>
    <property type="match status" value="1"/>
</dbReference>
<feature type="transmembrane region" description="Helical" evidence="8">
    <location>
        <begin position="317"/>
        <end position="335"/>
    </location>
</feature>
<comment type="caution">
    <text evidence="10">The sequence shown here is derived from an EMBL/GenBank/DDBJ whole genome shotgun (WGS) entry which is preliminary data.</text>
</comment>
<dbReference type="InterPro" id="IPR020846">
    <property type="entry name" value="MFS_dom"/>
</dbReference>